<keyword evidence="1" id="KW-0472">Membrane</keyword>
<feature type="transmembrane region" description="Helical" evidence="1">
    <location>
        <begin position="116"/>
        <end position="134"/>
    </location>
</feature>
<gene>
    <name evidence="2" type="ORF">ACHMWK_20865</name>
</gene>
<evidence type="ECO:0000256" key="1">
    <source>
        <dbReference type="SAM" id="Phobius"/>
    </source>
</evidence>
<sequence length="139" mass="15326">MESYQYEKKNNVGYVIAVMVLAGLVGYAILDNLSKWLGVDINAAAMLVTGFVCAIGLLGFGLWSQLTDSWPLTVVNVLPLALSALVMGFSPTLHQLGCIGPLDMCFDIKWWGRTSTHYGLSFAILVIGYGILYLRRDRY</sequence>
<evidence type="ECO:0000313" key="2">
    <source>
        <dbReference type="EMBL" id="MFH6568416.1"/>
    </source>
</evidence>
<reference evidence="2 3" key="1">
    <citation type="submission" date="2024-10" db="EMBL/GenBank/DDBJ databases">
        <title>Aeromonas and Pseudomonas from the Cagarras Archipelago, Rio de Janeiro, Brazil.</title>
        <authorList>
            <person name="Canellas A.L.B."/>
            <person name="Laport M.S."/>
        </authorList>
    </citation>
    <scope>NUCLEOTIDE SEQUENCE [LARGE SCALE GENOMIC DNA]</scope>
    <source>
        <strain evidence="2 3">CPF-4</strain>
    </source>
</reference>
<keyword evidence="3" id="KW-1185">Reference proteome</keyword>
<keyword evidence="1" id="KW-1133">Transmembrane helix</keyword>
<keyword evidence="1" id="KW-0812">Transmembrane</keyword>
<feature type="transmembrane region" description="Helical" evidence="1">
    <location>
        <begin position="42"/>
        <end position="63"/>
    </location>
</feature>
<dbReference type="SUPFAM" id="SSF103473">
    <property type="entry name" value="MFS general substrate transporter"/>
    <property type="match status" value="1"/>
</dbReference>
<dbReference type="EMBL" id="JBINXB010000042">
    <property type="protein sequence ID" value="MFH6568416.1"/>
    <property type="molecule type" value="Genomic_DNA"/>
</dbReference>
<dbReference type="InterPro" id="IPR036259">
    <property type="entry name" value="MFS_trans_sf"/>
</dbReference>
<feature type="transmembrane region" description="Helical" evidence="1">
    <location>
        <begin position="75"/>
        <end position="96"/>
    </location>
</feature>
<comment type="caution">
    <text evidence="2">The sequence shown here is derived from an EMBL/GenBank/DDBJ whole genome shotgun (WGS) entry which is preliminary data.</text>
</comment>
<evidence type="ECO:0000313" key="3">
    <source>
        <dbReference type="Proteomes" id="UP001609821"/>
    </source>
</evidence>
<protein>
    <submittedName>
        <fullName evidence="2">Uncharacterized protein</fullName>
    </submittedName>
</protein>
<organism evidence="2 3">
    <name type="scientific">Pseudomonas kulmbachensis</name>
    <dbReference type="NCBI Taxonomy" id="3043408"/>
    <lineage>
        <taxon>Bacteria</taxon>
        <taxon>Pseudomonadati</taxon>
        <taxon>Pseudomonadota</taxon>
        <taxon>Gammaproteobacteria</taxon>
        <taxon>Pseudomonadales</taxon>
        <taxon>Pseudomonadaceae</taxon>
        <taxon>Pseudomonas</taxon>
    </lineage>
</organism>
<name>A0ABW7M3U6_9PSED</name>
<dbReference type="Proteomes" id="UP001609821">
    <property type="component" value="Unassembled WGS sequence"/>
</dbReference>
<dbReference type="RefSeq" id="WP_120266824.1">
    <property type="nucleotide sequence ID" value="NZ_JBINXA010000039.1"/>
</dbReference>
<feature type="transmembrane region" description="Helical" evidence="1">
    <location>
        <begin position="12"/>
        <end position="30"/>
    </location>
</feature>
<proteinExistence type="predicted"/>
<accession>A0ABW7M3U6</accession>